<name>A2Q4P9_MEDTR</name>
<reference evidence="2" key="1">
    <citation type="submission" date="2005-03" db="EMBL/GenBank/DDBJ databases">
        <authorList>
            <person name="Town C.D."/>
        </authorList>
    </citation>
    <scope>NUCLEOTIDE SEQUENCE</scope>
</reference>
<reference evidence="2" key="2">
    <citation type="submission" date="2007-03" db="EMBL/GenBank/DDBJ databases">
        <authorList>
            <consortium name="The International Medicago Genome Annotation Group"/>
        </authorList>
    </citation>
    <scope>NUCLEOTIDE SEQUENCE</scope>
</reference>
<accession>A2Q4P9</accession>
<protein>
    <submittedName>
        <fullName evidence="2">Uncharacterized protein</fullName>
    </submittedName>
</protein>
<feature type="region of interest" description="Disordered" evidence="1">
    <location>
        <begin position="50"/>
        <end position="69"/>
    </location>
</feature>
<dbReference type="AlphaFoldDB" id="A2Q4P9"/>
<dbReference type="EMBL" id="AC157507">
    <property type="protein sequence ID" value="ABN08599.1"/>
    <property type="molecule type" value="Genomic_DNA"/>
</dbReference>
<proteinExistence type="predicted"/>
<sequence length="69" mass="8042">MRVVFLRGVGVLEDVVLMSSISRSSKSIWTCIKSSLGLQHMEEHELEEELHAMDEEMEDAEPRQRRNKK</sequence>
<organism evidence="2">
    <name type="scientific">Medicago truncatula</name>
    <name type="common">Barrel medic</name>
    <name type="synonym">Medicago tribuloides</name>
    <dbReference type="NCBI Taxonomy" id="3880"/>
    <lineage>
        <taxon>Eukaryota</taxon>
        <taxon>Viridiplantae</taxon>
        <taxon>Streptophyta</taxon>
        <taxon>Embryophyta</taxon>
        <taxon>Tracheophyta</taxon>
        <taxon>Spermatophyta</taxon>
        <taxon>Magnoliopsida</taxon>
        <taxon>eudicotyledons</taxon>
        <taxon>Gunneridae</taxon>
        <taxon>Pentapetalae</taxon>
        <taxon>rosids</taxon>
        <taxon>fabids</taxon>
        <taxon>Fabales</taxon>
        <taxon>Fabaceae</taxon>
        <taxon>Papilionoideae</taxon>
        <taxon>50 kb inversion clade</taxon>
        <taxon>NPAAA clade</taxon>
        <taxon>Hologalegina</taxon>
        <taxon>IRL clade</taxon>
        <taxon>Trifolieae</taxon>
        <taxon>Medicago</taxon>
    </lineage>
</organism>
<evidence type="ECO:0000256" key="1">
    <source>
        <dbReference type="SAM" id="MobiDB-lite"/>
    </source>
</evidence>
<gene>
    <name evidence="2" type="ORF">MtrDRAFT_AC157507g8v2</name>
</gene>
<evidence type="ECO:0000313" key="2">
    <source>
        <dbReference type="EMBL" id="ABN08599.1"/>
    </source>
</evidence>